<evidence type="ECO:0000259" key="5">
    <source>
        <dbReference type="PROSITE" id="PS50893"/>
    </source>
</evidence>
<dbReference type="Gene3D" id="3.40.50.300">
    <property type="entry name" value="P-loop containing nucleotide triphosphate hydrolases"/>
    <property type="match status" value="1"/>
</dbReference>
<dbReference type="CDD" id="cd03268">
    <property type="entry name" value="ABC_BcrA_bacitracin_resist"/>
    <property type="match status" value="1"/>
</dbReference>
<dbReference type="PROSITE" id="PS00211">
    <property type="entry name" value="ABC_TRANSPORTER_1"/>
    <property type="match status" value="1"/>
</dbReference>
<dbReference type="AlphaFoldDB" id="A0AAE4NLZ1"/>
<dbReference type="InterPro" id="IPR017871">
    <property type="entry name" value="ABC_transporter-like_CS"/>
</dbReference>
<comment type="caution">
    <text evidence="6">The sequence shown here is derived from an EMBL/GenBank/DDBJ whole genome shotgun (WGS) entry which is preliminary data.</text>
</comment>
<accession>A0AAE4NLZ1</accession>
<evidence type="ECO:0000256" key="3">
    <source>
        <dbReference type="ARBA" id="ARBA00022741"/>
    </source>
</evidence>
<keyword evidence="4 6" id="KW-0067">ATP-binding</keyword>
<keyword evidence="2" id="KW-0813">Transport</keyword>
<dbReference type="SUPFAM" id="SSF52540">
    <property type="entry name" value="P-loop containing nucleoside triphosphate hydrolases"/>
    <property type="match status" value="1"/>
</dbReference>
<dbReference type="Proteomes" id="UP001186047">
    <property type="component" value="Unassembled WGS sequence"/>
</dbReference>
<keyword evidence="3" id="KW-0547">Nucleotide-binding</keyword>
<dbReference type="PROSITE" id="PS50893">
    <property type="entry name" value="ABC_TRANSPORTER_2"/>
    <property type="match status" value="1"/>
</dbReference>
<dbReference type="EMBL" id="JAWHVL010000002">
    <property type="protein sequence ID" value="MDV2631392.1"/>
    <property type="molecule type" value="Genomic_DNA"/>
</dbReference>
<dbReference type="GO" id="GO:0016887">
    <property type="term" value="F:ATP hydrolysis activity"/>
    <property type="evidence" value="ECO:0007669"/>
    <property type="project" value="InterPro"/>
</dbReference>
<evidence type="ECO:0000313" key="7">
    <source>
        <dbReference type="Proteomes" id="UP001186047"/>
    </source>
</evidence>
<feature type="domain" description="ABC transporter" evidence="5">
    <location>
        <begin position="7"/>
        <end position="235"/>
    </location>
</feature>
<evidence type="ECO:0000256" key="1">
    <source>
        <dbReference type="ARBA" id="ARBA00005417"/>
    </source>
</evidence>
<dbReference type="InterPro" id="IPR027417">
    <property type="entry name" value="P-loop_NTPase"/>
</dbReference>
<dbReference type="GO" id="GO:0005524">
    <property type="term" value="F:ATP binding"/>
    <property type="evidence" value="ECO:0007669"/>
    <property type="project" value="UniProtKB-KW"/>
</dbReference>
<comment type="similarity">
    <text evidence="1">Belongs to the ABC transporter superfamily.</text>
</comment>
<evidence type="ECO:0000256" key="4">
    <source>
        <dbReference type="ARBA" id="ARBA00022840"/>
    </source>
</evidence>
<dbReference type="SMART" id="SM00382">
    <property type="entry name" value="AAA"/>
    <property type="match status" value="1"/>
</dbReference>
<dbReference type="PANTHER" id="PTHR43335">
    <property type="entry name" value="ABC TRANSPORTER, ATP-BINDING PROTEIN"/>
    <property type="match status" value="1"/>
</dbReference>
<evidence type="ECO:0000313" key="6">
    <source>
        <dbReference type="EMBL" id="MDV2631392.1"/>
    </source>
</evidence>
<gene>
    <name evidence="6" type="ORF">RZO31_00685</name>
</gene>
<dbReference type="InterPro" id="IPR003439">
    <property type="entry name" value="ABC_transporter-like_ATP-bd"/>
</dbReference>
<dbReference type="Pfam" id="PF00005">
    <property type="entry name" value="ABC_tran"/>
    <property type="match status" value="1"/>
</dbReference>
<proteinExistence type="inferred from homology"/>
<organism evidence="6 7">
    <name type="scientific">Lactococcus lactis</name>
    <dbReference type="NCBI Taxonomy" id="1358"/>
    <lineage>
        <taxon>Bacteria</taxon>
        <taxon>Bacillati</taxon>
        <taxon>Bacillota</taxon>
        <taxon>Bacilli</taxon>
        <taxon>Lactobacillales</taxon>
        <taxon>Streptococcaceae</taxon>
        <taxon>Lactococcus</taxon>
    </lineage>
</organism>
<name>A0AAE4NLZ1_9LACT</name>
<evidence type="ECO:0000256" key="2">
    <source>
        <dbReference type="ARBA" id="ARBA00022448"/>
    </source>
</evidence>
<reference evidence="6" key="1">
    <citation type="submission" date="2023-10" db="EMBL/GenBank/DDBJ databases">
        <title>Production of high quality cheese from raw caw milk (raw cheese).</title>
        <authorList>
            <person name="Samouris G."/>
        </authorList>
    </citation>
    <scope>NUCLEOTIDE SEQUENCE</scope>
    <source>
        <strain evidence="6">M17-3</strain>
    </source>
</reference>
<sequence>MHIEKILETKKLSKKFGKEYSVRNLTISVKKGDIFGFLGPNGAGKSTTMKMILGLLHPTEGEVKVFGKKLDNSVKNSVLKDVGCLIEEPSFYPNLSGLENLKLVQKLLNLPYHNIEKVLNIVKLEDQKNKLVKNYSLGMKQRLGIALALIKFPKLLILDEPTNGLDPTGIREIRELIKSLPEKYGITVLISSHLLSEIEQIANTVAIIKKGELLYEGELSKLEEQPIFEIQTNLINQSFEVLKELGYAVKKHSNDTIQIMNSDLNKRAAAVEALVSQQIKIYEAKSVTKNLEQVFIEMTSDHERKF</sequence>
<protein>
    <submittedName>
        <fullName evidence="6">ABC transporter ATP-binding protein</fullName>
    </submittedName>
</protein>
<dbReference type="RefSeq" id="WP_311092428.1">
    <property type="nucleotide sequence ID" value="NZ_JAWHVL010000002.1"/>
</dbReference>
<dbReference type="InterPro" id="IPR003593">
    <property type="entry name" value="AAA+_ATPase"/>
</dbReference>
<dbReference type="PANTHER" id="PTHR43335:SF4">
    <property type="entry name" value="ABC TRANSPORTER, ATP-BINDING PROTEIN"/>
    <property type="match status" value="1"/>
</dbReference>